<organism evidence="16 17">
    <name type="scientific">Paenibacillus arenilitoris</name>
    <dbReference type="NCBI Taxonomy" id="2772299"/>
    <lineage>
        <taxon>Bacteria</taxon>
        <taxon>Bacillati</taxon>
        <taxon>Bacillota</taxon>
        <taxon>Bacilli</taxon>
        <taxon>Bacillales</taxon>
        <taxon>Paenibacillaceae</taxon>
        <taxon>Paenibacillus</taxon>
    </lineage>
</organism>
<dbReference type="RefSeq" id="WP_190864830.1">
    <property type="nucleotide sequence ID" value="NZ_JACXIY010000028.1"/>
</dbReference>
<dbReference type="FunFam" id="3.40.30.10:FF:000007">
    <property type="entry name" value="Thioredoxin-dependent thiol peroxidase"/>
    <property type="match status" value="1"/>
</dbReference>
<dbReference type="Gene3D" id="3.40.30.10">
    <property type="entry name" value="Glutaredoxin"/>
    <property type="match status" value="1"/>
</dbReference>
<dbReference type="PANTHER" id="PTHR42801:SF4">
    <property type="entry name" value="AHPC_TSA FAMILY PROTEIN"/>
    <property type="match status" value="1"/>
</dbReference>
<evidence type="ECO:0000313" key="16">
    <source>
        <dbReference type="EMBL" id="MBD2871227.1"/>
    </source>
</evidence>
<dbReference type="AlphaFoldDB" id="A0A927CPQ4"/>
<keyword evidence="6" id="KW-0560">Oxidoreductase</keyword>
<evidence type="ECO:0000256" key="12">
    <source>
        <dbReference type="ARBA" id="ARBA00049091"/>
    </source>
</evidence>
<gene>
    <name evidence="16" type="primary">bcp</name>
    <name evidence="16" type="ORF">IDH41_21810</name>
</gene>
<protein>
    <recommendedName>
        <fullName evidence="3">thioredoxin-dependent peroxiredoxin</fullName>
        <ecNumber evidence="3">1.11.1.24</ecNumber>
    </recommendedName>
    <alternativeName>
        <fullName evidence="11">Bacterioferritin comigratory protein</fullName>
    </alternativeName>
    <alternativeName>
        <fullName evidence="9">Thioredoxin peroxidase</fullName>
    </alternativeName>
</protein>
<evidence type="ECO:0000256" key="14">
    <source>
        <dbReference type="SAM" id="MobiDB-lite"/>
    </source>
</evidence>
<evidence type="ECO:0000256" key="10">
    <source>
        <dbReference type="ARBA" id="ARBA00038489"/>
    </source>
</evidence>
<dbReference type="PROSITE" id="PS51352">
    <property type="entry name" value="THIOREDOXIN_2"/>
    <property type="match status" value="1"/>
</dbReference>
<keyword evidence="7" id="KW-1015">Disulfide bond</keyword>
<comment type="function">
    <text evidence="1">Thiol-specific peroxidase that catalyzes the reduction of hydrogen peroxide and organic hydroperoxides to water and alcohols, respectively. Plays a role in cell protection against oxidative stress by detoxifying peroxides and as sensor of hydrogen peroxide-mediated signaling events.</text>
</comment>
<dbReference type="GO" id="GO:0008379">
    <property type="term" value="F:thioredoxin peroxidase activity"/>
    <property type="evidence" value="ECO:0007669"/>
    <property type="project" value="TreeGrafter"/>
</dbReference>
<dbReference type="InterPro" id="IPR013766">
    <property type="entry name" value="Thioredoxin_domain"/>
</dbReference>
<dbReference type="EMBL" id="JACXIY010000028">
    <property type="protein sequence ID" value="MBD2871227.1"/>
    <property type="molecule type" value="Genomic_DNA"/>
</dbReference>
<dbReference type="SUPFAM" id="SSF52833">
    <property type="entry name" value="Thioredoxin-like"/>
    <property type="match status" value="1"/>
</dbReference>
<dbReference type="Pfam" id="PF00578">
    <property type="entry name" value="AhpC-TSA"/>
    <property type="match status" value="1"/>
</dbReference>
<comment type="similarity">
    <text evidence="10">Belongs to the peroxiredoxin family. BCP/PrxQ subfamily.</text>
</comment>
<dbReference type="InterPro" id="IPR024706">
    <property type="entry name" value="Peroxiredoxin_AhpC-typ"/>
</dbReference>
<proteinExistence type="inferred from homology"/>
<feature type="domain" description="Thioredoxin" evidence="15">
    <location>
        <begin position="8"/>
        <end position="161"/>
    </location>
</feature>
<dbReference type="EC" id="1.11.1.24" evidence="3"/>
<reference evidence="16" key="1">
    <citation type="submission" date="2020-09" db="EMBL/GenBank/DDBJ databases">
        <title>A novel bacterium of genus Paenibacillus, isolated from South China Sea.</title>
        <authorList>
            <person name="Huang H."/>
            <person name="Mo K."/>
            <person name="Hu Y."/>
        </authorList>
    </citation>
    <scope>NUCLEOTIDE SEQUENCE</scope>
    <source>
        <strain evidence="16">IB182493</strain>
    </source>
</reference>
<comment type="caution">
    <text evidence="16">The sequence shown here is derived from an EMBL/GenBank/DDBJ whole genome shotgun (WGS) entry which is preliminary data.</text>
</comment>
<evidence type="ECO:0000256" key="11">
    <source>
        <dbReference type="ARBA" id="ARBA00041373"/>
    </source>
</evidence>
<evidence type="ECO:0000256" key="7">
    <source>
        <dbReference type="ARBA" id="ARBA00023157"/>
    </source>
</evidence>
<dbReference type="InterPro" id="IPR000866">
    <property type="entry name" value="AhpC/TSA"/>
</dbReference>
<dbReference type="PANTHER" id="PTHR42801">
    <property type="entry name" value="THIOREDOXIN-DEPENDENT PEROXIDE REDUCTASE"/>
    <property type="match status" value="1"/>
</dbReference>
<feature type="active site" description="Cysteine sulfenic acid (-SOH) intermediate; for peroxidase activity" evidence="13">
    <location>
        <position position="50"/>
    </location>
</feature>
<evidence type="ECO:0000256" key="8">
    <source>
        <dbReference type="ARBA" id="ARBA00023284"/>
    </source>
</evidence>
<keyword evidence="4 16" id="KW-0575">Peroxidase</keyword>
<evidence type="ECO:0000256" key="4">
    <source>
        <dbReference type="ARBA" id="ARBA00022559"/>
    </source>
</evidence>
<accession>A0A927CPQ4</accession>
<evidence type="ECO:0000259" key="15">
    <source>
        <dbReference type="PROSITE" id="PS51352"/>
    </source>
</evidence>
<evidence type="ECO:0000313" key="17">
    <source>
        <dbReference type="Proteomes" id="UP000632125"/>
    </source>
</evidence>
<evidence type="ECO:0000256" key="6">
    <source>
        <dbReference type="ARBA" id="ARBA00023002"/>
    </source>
</evidence>
<evidence type="ECO:0000256" key="13">
    <source>
        <dbReference type="PIRSR" id="PIRSR000239-1"/>
    </source>
</evidence>
<evidence type="ECO:0000256" key="1">
    <source>
        <dbReference type="ARBA" id="ARBA00003330"/>
    </source>
</evidence>
<comment type="subunit">
    <text evidence="2">Monomer.</text>
</comment>
<evidence type="ECO:0000256" key="2">
    <source>
        <dbReference type="ARBA" id="ARBA00011245"/>
    </source>
</evidence>
<dbReference type="PIRSF" id="PIRSF000239">
    <property type="entry name" value="AHPC"/>
    <property type="match status" value="1"/>
</dbReference>
<dbReference type="GO" id="GO:0034599">
    <property type="term" value="P:cellular response to oxidative stress"/>
    <property type="evidence" value="ECO:0007669"/>
    <property type="project" value="TreeGrafter"/>
</dbReference>
<sequence length="187" mass="21079">MARTKAKAKVGKPAPDFELPGSNGENVRLSDFRGRNVVLYFYPKDLTATCTQQSCDFRDANAEMLALNTVIIGISIDPVKTHLRFIEKHELPFLLLADTEHAVCELYGVWQLKKLYGREYMGIVRSTFLIDEGGKLVREWRKVLIKGHTEKVLEAVKELREGKKKAAVKKKPAARKKPAAKKKPSEG</sequence>
<dbReference type="InterPro" id="IPR036249">
    <property type="entry name" value="Thioredoxin-like_sf"/>
</dbReference>
<keyword evidence="8" id="KW-0676">Redox-active center</keyword>
<evidence type="ECO:0000256" key="3">
    <source>
        <dbReference type="ARBA" id="ARBA00013017"/>
    </source>
</evidence>
<dbReference type="NCBIfam" id="NF006960">
    <property type="entry name" value="PRK09437.1"/>
    <property type="match status" value="1"/>
</dbReference>
<keyword evidence="5" id="KW-0049">Antioxidant</keyword>
<dbReference type="InterPro" id="IPR050924">
    <property type="entry name" value="Peroxiredoxin_BCP/PrxQ"/>
</dbReference>
<feature type="region of interest" description="Disordered" evidence="14">
    <location>
        <begin position="162"/>
        <end position="187"/>
    </location>
</feature>
<keyword evidence="17" id="KW-1185">Reference proteome</keyword>
<evidence type="ECO:0000256" key="9">
    <source>
        <dbReference type="ARBA" id="ARBA00032824"/>
    </source>
</evidence>
<dbReference type="GO" id="GO:0045454">
    <property type="term" value="P:cell redox homeostasis"/>
    <property type="evidence" value="ECO:0007669"/>
    <property type="project" value="TreeGrafter"/>
</dbReference>
<dbReference type="CDD" id="cd03017">
    <property type="entry name" value="PRX_BCP"/>
    <property type="match status" value="1"/>
</dbReference>
<evidence type="ECO:0000256" key="5">
    <source>
        <dbReference type="ARBA" id="ARBA00022862"/>
    </source>
</evidence>
<comment type="catalytic activity">
    <reaction evidence="12">
        <text>a hydroperoxide + [thioredoxin]-dithiol = an alcohol + [thioredoxin]-disulfide + H2O</text>
        <dbReference type="Rhea" id="RHEA:62620"/>
        <dbReference type="Rhea" id="RHEA-COMP:10698"/>
        <dbReference type="Rhea" id="RHEA-COMP:10700"/>
        <dbReference type="ChEBI" id="CHEBI:15377"/>
        <dbReference type="ChEBI" id="CHEBI:29950"/>
        <dbReference type="ChEBI" id="CHEBI:30879"/>
        <dbReference type="ChEBI" id="CHEBI:35924"/>
        <dbReference type="ChEBI" id="CHEBI:50058"/>
        <dbReference type="EC" id="1.11.1.24"/>
    </reaction>
</comment>
<dbReference type="Proteomes" id="UP000632125">
    <property type="component" value="Unassembled WGS sequence"/>
</dbReference>
<name>A0A927CPQ4_9BACL</name>
<dbReference type="GO" id="GO:0005737">
    <property type="term" value="C:cytoplasm"/>
    <property type="evidence" value="ECO:0007669"/>
    <property type="project" value="TreeGrafter"/>
</dbReference>